<accession>A0A8T1VHM8</accession>
<dbReference type="SMART" id="SM00064">
    <property type="entry name" value="FYVE"/>
    <property type="match status" value="1"/>
</dbReference>
<keyword evidence="8" id="KW-1185">Reference proteome</keyword>
<reference evidence="7" key="1">
    <citation type="submission" date="2021-02" db="EMBL/GenBank/DDBJ databases">
        <authorList>
            <person name="Palmer J.M."/>
        </authorList>
    </citation>
    <scope>NUCLEOTIDE SEQUENCE</scope>
    <source>
        <strain evidence="7">SCRP734</strain>
    </source>
</reference>
<dbReference type="InterPro" id="IPR000306">
    <property type="entry name" value="Znf_FYVE"/>
</dbReference>
<sequence>MRVGRGVTDNASLRRHTDTPRGSIAVGGGDGDGNEPTGLVAKIYGRERLVFSRQQLCDDLLDSLPKLHAALRSSPPRNEQLWRRTSSESARVTTFELVGMPPNDGGVDGTDVHHAVAASTELKCHPNEVLNVLVSQTSSDYEATMRALSGKAFDGGEILYRERCRLVPKDGEGGDGTQALLGVQMAALRPSWKLRLSPSHLCHPEHPSTQRLCFASLTHRYPQSDRAVHVMKTLPKRIHDQILPRDFRSALRRDVDHLGIAFDIASKSVEAQRQLTRVFAHAYVAAPTLENSSGYSPALDNRTGRPRSRTSPELWDQRGPNEVNPESKHVLEVLTRQLNELERVIRRRRFGFQSFVYFQPSACSPSGAPSYPLLTNLCQICLKRFALFRREFYCQICGHLVCGGCSQLYEVEARVGQVRKNRVCLNCVVRVDSCTFADEDIVAALGPSVVPLRRSSGWSQAFGSDGHSEEHDIAETSDAGSLLDGDDVDFDSRNPIERSDGLAQLGQILLESKRTRGRSRGTSGARRKESVPVQTQLERYVNRTLRDSQRKFQLSSLKTANLVRDYRYTFDATKTTYEGHPLAPTPSPAREARRLHHIQASGILEPEYDHSALDLLARVAAQRLKCPVGFVSLVDENLFHSVGTFPPRDFGLQTPRTESMCSHTVYVDQPLVVKNAQCDLRFAQLPVVRDHGICFYAGFPIRAPDGSIVASLCTSDRAPHKNISTADYAVMQTLAAIASQLVAPRNRVVSIPSHPRVRPSANCRMKQRTRSRSRGKRELAATSVSTFRPPGADGMQLDTIGLS</sequence>
<feature type="region of interest" description="Disordered" evidence="5">
    <location>
        <begin position="753"/>
        <end position="782"/>
    </location>
</feature>
<dbReference type="PANTHER" id="PTHR43102:SF2">
    <property type="entry name" value="GAF DOMAIN-CONTAINING PROTEIN"/>
    <property type="match status" value="1"/>
</dbReference>
<evidence type="ECO:0000259" key="6">
    <source>
        <dbReference type="PROSITE" id="PS50178"/>
    </source>
</evidence>
<dbReference type="Pfam" id="PF01590">
    <property type="entry name" value="GAF"/>
    <property type="match status" value="1"/>
</dbReference>
<evidence type="ECO:0000256" key="4">
    <source>
        <dbReference type="PROSITE-ProRule" id="PRU00091"/>
    </source>
</evidence>
<dbReference type="Proteomes" id="UP000694044">
    <property type="component" value="Unassembled WGS sequence"/>
</dbReference>
<feature type="region of interest" description="Disordered" evidence="5">
    <location>
        <begin position="294"/>
        <end position="323"/>
    </location>
</feature>
<dbReference type="InterPro" id="IPR003018">
    <property type="entry name" value="GAF"/>
</dbReference>
<dbReference type="Pfam" id="PF01363">
    <property type="entry name" value="FYVE"/>
    <property type="match status" value="1"/>
</dbReference>
<evidence type="ECO:0000313" key="8">
    <source>
        <dbReference type="Proteomes" id="UP000694044"/>
    </source>
</evidence>
<feature type="region of interest" description="Disordered" evidence="5">
    <location>
        <begin position="461"/>
        <end position="480"/>
    </location>
</feature>
<dbReference type="OrthoDB" id="21225at2759"/>
<evidence type="ECO:0000256" key="2">
    <source>
        <dbReference type="ARBA" id="ARBA00022771"/>
    </source>
</evidence>
<gene>
    <name evidence="7" type="ORF">PHYPSEUDO_009296</name>
</gene>
<feature type="compositionally biased region" description="Basic residues" evidence="5">
    <location>
        <begin position="765"/>
        <end position="775"/>
    </location>
</feature>
<proteinExistence type="predicted"/>
<feature type="domain" description="FYVE-type" evidence="6">
    <location>
        <begin position="378"/>
        <end position="432"/>
    </location>
</feature>
<keyword evidence="2 4" id="KW-0863">Zinc-finger</keyword>
<dbReference type="PROSITE" id="PS50178">
    <property type="entry name" value="ZF_FYVE"/>
    <property type="match status" value="1"/>
</dbReference>
<protein>
    <recommendedName>
        <fullName evidence="6">FYVE-type domain-containing protein</fullName>
    </recommendedName>
</protein>
<name>A0A8T1VHM8_9STRA</name>
<keyword evidence="1" id="KW-0479">Metal-binding</keyword>
<feature type="region of interest" description="Disordered" evidence="5">
    <location>
        <begin position="513"/>
        <end position="532"/>
    </location>
</feature>
<comment type="caution">
    <text evidence="7">The sequence shown here is derived from an EMBL/GenBank/DDBJ whole genome shotgun (WGS) entry which is preliminary data.</text>
</comment>
<evidence type="ECO:0000313" key="7">
    <source>
        <dbReference type="EMBL" id="KAG7378934.1"/>
    </source>
</evidence>
<dbReference type="EMBL" id="JAGDFM010000385">
    <property type="protein sequence ID" value="KAG7378934.1"/>
    <property type="molecule type" value="Genomic_DNA"/>
</dbReference>
<evidence type="ECO:0000256" key="3">
    <source>
        <dbReference type="ARBA" id="ARBA00022833"/>
    </source>
</evidence>
<evidence type="ECO:0000256" key="1">
    <source>
        <dbReference type="ARBA" id="ARBA00022723"/>
    </source>
</evidence>
<organism evidence="7 8">
    <name type="scientific">Phytophthora pseudosyringae</name>
    <dbReference type="NCBI Taxonomy" id="221518"/>
    <lineage>
        <taxon>Eukaryota</taxon>
        <taxon>Sar</taxon>
        <taxon>Stramenopiles</taxon>
        <taxon>Oomycota</taxon>
        <taxon>Peronosporomycetes</taxon>
        <taxon>Peronosporales</taxon>
        <taxon>Peronosporaceae</taxon>
        <taxon>Phytophthora</taxon>
    </lineage>
</organism>
<keyword evidence="3" id="KW-0862">Zinc</keyword>
<feature type="region of interest" description="Disordered" evidence="5">
    <location>
        <begin position="1"/>
        <end position="35"/>
    </location>
</feature>
<dbReference type="AlphaFoldDB" id="A0A8T1VHM8"/>
<dbReference type="GO" id="GO:0008270">
    <property type="term" value="F:zinc ion binding"/>
    <property type="evidence" value="ECO:0007669"/>
    <property type="project" value="UniProtKB-KW"/>
</dbReference>
<dbReference type="InterPro" id="IPR017455">
    <property type="entry name" value="Znf_FYVE-rel"/>
</dbReference>
<evidence type="ECO:0000256" key="5">
    <source>
        <dbReference type="SAM" id="MobiDB-lite"/>
    </source>
</evidence>
<dbReference type="PANTHER" id="PTHR43102">
    <property type="entry name" value="SLR1143 PROTEIN"/>
    <property type="match status" value="1"/>
</dbReference>
<dbReference type="CDD" id="cd15745">
    <property type="entry name" value="FYVE_RUFY4"/>
    <property type="match status" value="1"/>
</dbReference>